<feature type="non-terminal residue" evidence="2">
    <location>
        <position position="1"/>
    </location>
</feature>
<evidence type="ECO:0000313" key="2">
    <source>
        <dbReference type="EMBL" id="MEL0661080.1"/>
    </source>
</evidence>
<dbReference type="EMBL" id="JBAKBA010000235">
    <property type="protein sequence ID" value="MEL0661080.1"/>
    <property type="molecule type" value="Genomic_DNA"/>
</dbReference>
<keyword evidence="1" id="KW-0812">Transmembrane</keyword>
<dbReference type="Proteomes" id="UP001366060">
    <property type="component" value="Unassembled WGS sequence"/>
</dbReference>
<feature type="non-terminal residue" evidence="2">
    <location>
        <position position="74"/>
    </location>
</feature>
<organism evidence="2 3">
    <name type="scientific">Psychromonas arctica</name>
    <dbReference type="NCBI Taxonomy" id="168275"/>
    <lineage>
        <taxon>Bacteria</taxon>
        <taxon>Pseudomonadati</taxon>
        <taxon>Pseudomonadota</taxon>
        <taxon>Gammaproteobacteria</taxon>
        <taxon>Alteromonadales</taxon>
        <taxon>Psychromonadaceae</taxon>
        <taxon>Psychromonas</taxon>
    </lineage>
</organism>
<reference evidence="2 3" key="1">
    <citation type="submission" date="2024-02" db="EMBL/GenBank/DDBJ databases">
        <title>Bacteria isolated from the canopy kelp, Nereocystis luetkeana.</title>
        <authorList>
            <person name="Pfister C.A."/>
            <person name="Younker I.T."/>
            <person name="Light S.H."/>
        </authorList>
    </citation>
    <scope>NUCLEOTIDE SEQUENCE [LARGE SCALE GENOMIC DNA]</scope>
    <source>
        <strain evidence="2 3">TI.2.07</strain>
    </source>
</reference>
<keyword evidence="1" id="KW-0472">Membrane</keyword>
<name>A0ABU9HGP7_9GAMM</name>
<evidence type="ECO:0000256" key="1">
    <source>
        <dbReference type="SAM" id="Phobius"/>
    </source>
</evidence>
<proteinExistence type="predicted"/>
<keyword evidence="3" id="KW-1185">Reference proteome</keyword>
<sequence>LTLGQGAFFALGCYAMGMYLMRQIGDRGVYGNPELPDFIVFLNWTELTLYWAGCDNAFVMILFVFSGPGLLAFI</sequence>
<accession>A0ABU9HGP7</accession>
<gene>
    <name evidence="2" type="ORF">V6255_18395</name>
</gene>
<protein>
    <submittedName>
        <fullName evidence="2">Urea ABC transporter permease subunit UrtC</fullName>
    </submittedName>
</protein>
<feature type="transmembrane region" description="Helical" evidence="1">
    <location>
        <begin position="49"/>
        <end position="73"/>
    </location>
</feature>
<keyword evidence="1" id="KW-1133">Transmembrane helix</keyword>
<evidence type="ECO:0000313" key="3">
    <source>
        <dbReference type="Proteomes" id="UP001366060"/>
    </source>
</evidence>
<comment type="caution">
    <text evidence="2">The sequence shown here is derived from an EMBL/GenBank/DDBJ whole genome shotgun (WGS) entry which is preliminary data.</text>
</comment>